<dbReference type="InterPro" id="IPR050460">
    <property type="entry name" value="Distal-less_Homeobox_TF"/>
</dbReference>
<dbReference type="CDD" id="cd00086">
    <property type="entry name" value="homeodomain"/>
    <property type="match status" value="1"/>
</dbReference>
<feature type="DNA-binding region" description="Homeobox" evidence="4">
    <location>
        <begin position="391"/>
        <end position="450"/>
    </location>
</feature>
<evidence type="ECO:0000259" key="7">
    <source>
        <dbReference type="PROSITE" id="PS50071"/>
    </source>
</evidence>
<gene>
    <name evidence="8" type="ORF">CDAUBV1_LOCUS11855</name>
</gene>
<dbReference type="GO" id="GO:0000981">
    <property type="term" value="F:DNA-binding transcription factor activity, RNA polymerase II-specific"/>
    <property type="evidence" value="ECO:0007669"/>
    <property type="project" value="InterPro"/>
</dbReference>
<dbReference type="PROSITE" id="PS50071">
    <property type="entry name" value="HOMEOBOX_2"/>
    <property type="match status" value="1"/>
</dbReference>
<evidence type="ECO:0000313" key="8">
    <source>
        <dbReference type="EMBL" id="CAL5137557.1"/>
    </source>
</evidence>
<feature type="domain" description="Homeobox" evidence="7">
    <location>
        <begin position="389"/>
        <end position="449"/>
    </location>
</feature>
<dbReference type="GO" id="GO:0005634">
    <property type="term" value="C:nucleus"/>
    <property type="evidence" value="ECO:0007669"/>
    <property type="project" value="UniProtKB-SubCell"/>
</dbReference>
<evidence type="ECO:0000256" key="2">
    <source>
        <dbReference type="ARBA" id="ARBA00023155"/>
    </source>
</evidence>
<name>A0AAV2TQA8_CALDB</name>
<feature type="compositionally biased region" description="Basic and acidic residues" evidence="6">
    <location>
        <begin position="798"/>
        <end position="827"/>
    </location>
</feature>
<evidence type="ECO:0000313" key="9">
    <source>
        <dbReference type="Proteomes" id="UP001497525"/>
    </source>
</evidence>
<keyword evidence="3 4" id="KW-0539">Nucleus</keyword>
<feature type="compositionally biased region" description="Polar residues" evidence="6">
    <location>
        <begin position="504"/>
        <end position="519"/>
    </location>
</feature>
<dbReference type="InterPro" id="IPR000047">
    <property type="entry name" value="HTH_motif"/>
</dbReference>
<dbReference type="FunFam" id="1.10.10.60:FF:000424">
    <property type="entry name" value="ANTP homeobox protein"/>
    <property type="match status" value="1"/>
</dbReference>
<dbReference type="SMART" id="SM00389">
    <property type="entry name" value="HOX"/>
    <property type="match status" value="1"/>
</dbReference>
<dbReference type="PROSITE" id="PS00027">
    <property type="entry name" value="HOMEOBOX_1"/>
    <property type="match status" value="1"/>
</dbReference>
<evidence type="ECO:0000256" key="3">
    <source>
        <dbReference type="ARBA" id="ARBA00023242"/>
    </source>
</evidence>
<dbReference type="EMBL" id="CAXLJL010000412">
    <property type="protein sequence ID" value="CAL5137557.1"/>
    <property type="molecule type" value="Genomic_DNA"/>
</dbReference>
<dbReference type="InterPro" id="IPR020479">
    <property type="entry name" value="HD_metazoa"/>
</dbReference>
<accession>A0AAV2TQA8</accession>
<dbReference type="AlphaFoldDB" id="A0AAV2TQA8"/>
<comment type="caution">
    <text evidence="8">The sequence shown here is derived from an EMBL/GenBank/DDBJ whole genome shotgun (WGS) entry which is preliminary data.</text>
</comment>
<evidence type="ECO:0000256" key="4">
    <source>
        <dbReference type="PROSITE-ProRule" id="PRU00108"/>
    </source>
</evidence>
<proteinExistence type="predicted"/>
<keyword evidence="2 4" id="KW-0371">Homeobox</keyword>
<reference evidence="8" key="1">
    <citation type="submission" date="2024-06" db="EMBL/GenBank/DDBJ databases">
        <authorList>
            <person name="Liu X."/>
            <person name="Lenzi L."/>
            <person name="Haldenby T S."/>
            <person name="Uol C."/>
        </authorList>
    </citation>
    <scope>NUCLEOTIDE SEQUENCE</scope>
</reference>
<evidence type="ECO:0000256" key="6">
    <source>
        <dbReference type="SAM" id="MobiDB-lite"/>
    </source>
</evidence>
<evidence type="ECO:0000256" key="5">
    <source>
        <dbReference type="RuleBase" id="RU000682"/>
    </source>
</evidence>
<feature type="region of interest" description="Disordered" evidence="6">
    <location>
        <begin position="791"/>
        <end position="838"/>
    </location>
</feature>
<protein>
    <recommendedName>
        <fullName evidence="7">Homeobox domain-containing protein</fullName>
    </recommendedName>
</protein>
<keyword evidence="1 4" id="KW-0238">DNA-binding</keyword>
<comment type="subcellular location">
    <subcellularLocation>
        <location evidence="4 5">Nucleus</location>
    </subcellularLocation>
</comment>
<dbReference type="SUPFAM" id="SSF46689">
    <property type="entry name" value="Homeodomain-like"/>
    <property type="match status" value="1"/>
</dbReference>
<dbReference type="InterPro" id="IPR001356">
    <property type="entry name" value="HD"/>
</dbReference>
<dbReference type="Gene3D" id="1.10.10.60">
    <property type="entry name" value="Homeodomain-like"/>
    <property type="match status" value="1"/>
</dbReference>
<dbReference type="PRINTS" id="PR00031">
    <property type="entry name" value="HTHREPRESSR"/>
</dbReference>
<sequence length="884" mass="96621">MSVPGLMSYPSSQPVLQTSVCKSNWSDSSPHSSHSESSAGALPYTDNIFYHVGQDTVPNGSTWAFRSSSNPDHSLTHHSGEYSANSAAAGIWGSDGMNTETLKRTVCGSRRLSEHPSLQFMDPEDTCLDTNARGTSENFPISFRSSGTLDQTSMFTCDKQYPLFRGPHPNESVGYGNPDLGVPVTRCEYQLPHQLDWNSTRVFSSTANYGSLNLSTSPALPTAPCFSPGQCDITYPHNVLCSTARPSSECQSMYGGRPTVPNEKEIIQPPVELWVKNREQASNIYNVDGSIRPRPDSDNSDLTKHDELTYVNGMWTMESANDRSYYSPQMCSNSIGLISECCTPNTYKSTSRCKTPEIEKLVASSRNKSLSTSRHGSLVHSVSNTKGSKKMRKPRTIYSSMQLQQLARRFHLTQYLSLPERAELAASLGLTQTQVKIWFQNRRSKFKKLINQGHDVSVLSSVASCKPDSDGFSDQVEDGLDNQDNFAEQQQSSDVDSGEVPKSESLSGVDNSSPGSCFSSGRGRVISPQIPTPSMLSGEFNTHEVYTDSLPVGALPYANESHCSLSEMIRTPWNSGVSHSHLIPHSEGISLSYPGSIPSCSASSVPNDPRSLYDIPPLGSYEIRPYLSPYLSAGCASPLFLERDSSSMKLWLTPNLDQQCPLNVGEPIIPLGGGIPYGNPISRSETVNGHMGPAGLSEQRRSNSCTKTIRGDTKIMKIFDTSLTVPDFCVFGETTASEMDCTNTGVKNSDYFNPTVNRNSPYGTEHMNDQSSAYSEQNVSSYLTGSVERVSGIPSKTPAEHDEKVFSRTFPSEEKNTDQPKALRDSPENWFPVGKDGSTSFDNSVMQVQGSEMITKLVQGGENSFQCHSVKMNLDGKKIAQGPV</sequence>
<organism evidence="8 9">
    <name type="scientific">Calicophoron daubneyi</name>
    <name type="common">Rumen fluke</name>
    <name type="synonym">Paramphistomum daubneyi</name>
    <dbReference type="NCBI Taxonomy" id="300641"/>
    <lineage>
        <taxon>Eukaryota</taxon>
        <taxon>Metazoa</taxon>
        <taxon>Spiralia</taxon>
        <taxon>Lophotrochozoa</taxon>
        <taxon>Platyhelminthes</taxon>
        <taxon>Trematoda</taxon>
        <taxon>Digenea</taxon>
        <taxon>Plagiorchiida</taxon>
        <taxon>Pronocephalata</taxon>
        <taxon>Paramphistomoidea</taxon>
        <taxon>Paramphistomidae</taxon>
        <taxon>Calicophoron</taxon>
    </lineage>
</organism>
<feature type="region of interest" description="Disordered" evidence="6">
    <location>
        <begin position="487"/>
        <end position="530"/>
    </location>
</feature>
<dbReference type="InterPro" id="IPR017970">
    <property type="entry name" value="Homeobox_CS"/>
</dbReference>
<dbReference type="Proteomes" id="UP001497525">
    <property type="component" value="Unassembled WGS sequence"/>
</dbReference>
<dbReference type="InterPro" id="IPR009057">
    <property type="entry name" value="Homeodomain-like_sf"/>
</dbReference>
<feature type="compositionally biased region" description="Polar residues" evidence="6">
    <location>
        <begin position="372"/>
        <end position="386"/>
    </location>
</feature>
<dbReference type="GO" id="GO:0000978">
    <property type="term" value="F:RNA polymerase II cis-regulatory region sequence-specific DNA binding"/>
    <property type="evidence" value="ECO:0007669"/>
    <property type="project" value="TreeGrafter"/>
</dbReference>
<feature type="region of interest" description="Disordered" evidence="6">
    <location>
        <begin position="372"/>
        <end position="394"/>
    </location>
</feature>
<dbReference type="Pfam" id="PF00046">
    <property type="entry name" value="Homeodomain"/>
    <property type="match status" value="1"/>
</dbReference>
<evidence type="ECO:0000256" key="1">
    <source>
        <dbReference type="ARBA" id="ARBA00023125"/>
    </source>
</evidence>
<dbReference type="PANTHER" id="PTHR24327">
    <property type="entry name" value="HOMEOBOX PROTEIN"/>
    <property type="match status" value="1"/>
</dbReference>
<dbReference type="PRINTS" id="PR00024">
    <property type="entry name" value="HOMEOBOX"/>
</dbReference>
<dbReference type="PANTHER" id="PTHR24327:SF81">
    <property type="entry name" value="HOMEOTIC PROTEIN DISTAL-LESS-RELATED"/>
    <property type="match status" value="1"/>
</dbReference>